<sequence length="101" mass="11273">MKTLLLALVKFYQKLISPLFPPSCRYYPTCSHYTVEALEKHGAMKGTVMSASRILRCNPFFKGGVDKVPDHFTVKRNPDTKNDVYLGSGMTVKSKGKDGSK</sequence>
<reference evidence="2 3" key="1">
    <citation type="submission" date="2019-07" db="EMBL/GenBank/DDBJ databases">
        <title>Whole genome shotgun sequence of Alkalibacterium kapii NBRC 103247.</title>
        <authorList>
            <person name="Hosoyama A."/>
            <person name="Uohara A."/>
            <person name="Ohji S."/>
            <person name="Ichikawa N."/>
        </authorList>
    </citation>
    <scope>NUCLEOTIDE SEQUENCE [LARGE SCALE GENOMIC DNA]</scope>
    <source>
        <strain evidence="2 3">NBRC 103247</strain>
    </source>
</reference>
<keyword evidence="1" id="KW-0472">Membrane</keyword>
<dbReference type="EMBL" id="BJUY01000008">
    <property type="protein sequence ID" value="GEK91304.1"/>
    <property type="molecule type" value="Genomic_DNA"/>
</dbReference>
<gene>
    <name evidence="2" type="ORF">AKA01nite_09260</name>
</gene>
<dbReference type="GO" id="GO:0005886">
    <property type="term" value="C:plasma membrane"/>
    <property type="evidence" value="ECO:0007669"/>
    <property type="project" value="UniProtKB-SubCell"/>
</dbReference>
<comment type="caution">
    <text evidence="2">The sequence shown here is derived from an EMBL/GenBank/DDBJ whole genome shotgun (WGS) entry which is preliminary data.</text>
</comment>
<dbReference type="SMART" id="SM01234">
    <property type="entry name" value="Haemolytic"/>
    <property type="match status" value="1"/>
</dbReference>
<protein>
    <recommendedName>
        <fullName evidence="1">Putative membrane protein insertion efficiency factor</fullName>
    </recommendedName>
</protein>
<comment type="subcellular location">
    <subcellularLocation>
        <location evidence="1">Cell membrane</location>
        <topology evidence="1">Peripheral membrane protein</topology>
        <orientation evidence="1">Cytoplasmic side</orientation>
    </subcellularLocation>
</comment>
<dbReference type="Proteomes" id="UP000321662">
    <property type="component" value="Unassembled WGS sequence"/>
</dbReference>
<comment type="similarity">
    <text evidence="1">Belongs to the UPF0161 family.</text>
</comment>
<keyword evidence="3" id="KW-1185">Reference proteome</keyword>
<dbReference type="PANTHER" id="PTHR33383">
    <property type="entry name" value="MEMBRANE PROTEIN INSERTION EFFICIENCY FACTOR-RELATED"/>
    <property type="match status" value="1"/>
</dbReference>
<keyword evidence="1" id="KW-1003">Cell membrane</keyword>
<dbReference type="HAMAP" id="MF_00386">
    <property type="entry name" value="UPF0161_YidD"/>
    <property type="match status" value="1"/>
</dbReference>
<dbReference type="Pfam" id="PF01809">
    <property type="entry name" value="YidD"/>
    <property type="match status" value="1"/>
</dbReference>
<dbReference type="NCBIfam" id="TIGR00278">
    <property type="entry name" value="membrane protein insertion efficiency factor YidD"/>
    <property type="match status" value="1"/>
</dbReference>
<dbReference type="OrthoDB" id="9801753at2"/>
<accession>A0A511ASY1</accession>
<dbReference type="RefSeq" id="WP_146924134.1">
    <property type="nucleotide sequence ID" value="NZ_BJUY01000008.1"/>
</dbReference>
<name>A0A511ASY1_9LACT</name>
<dbReference type="PANTHER" id="PTHR33383:SF1">
    <property type="entry name" value="MEMBRANE PROTEIN INSERTION EFFICIENCY FACTOR-RELATED"/>
    <property type="match status" value="1"/>
</dbReference>
<dbReference type="AlphaFoldDB" id="A0A511ASY1"/>
<dbReference type="InterPro" id="IPR002696">
    <property type="entry name" value="Membr_insert_effic_factor_YidD"/>
</dbReference>
<evidence type="ECO:0000313" key="3">
    <source>
        <dbReference type="Proteomes" id="UP000321662"/>
    </source>
</evidence>
<organism evidence="2 3">
    <name type="scientific">Alkalibacterium kapii</name>
    <dbReference type="NCBI Taxonomy" id="426704"/>
    <lineage>
        <taxon>Bacteria</taxon>
        <taxon>Bacillati</taxon>
        <taxon>Bacillota</taxon>
        <taxon>Bacilli</taxon>
        <taxon>Lactobacillales</taxon>
        <taxon>Carnobacteriaceae</taxon>
        <taxon>Alkalibacterium</taxon>
    </lineage>
</organism>
<evidence type="ECO:0000256" key="1">
    <source>
        <dbReference type="HAMAP-Rule" id="MF_00386"/>
    </source>
</evidence>
<proteinExistence type="inferred from homology"/>
<evidence type="ECO:0000313" key="2">
    <source>
        <dbReference type="EMBL" id="GEK91304.1"/>
    </source>
</evidence>
<comment type="function">
    <text evidence="1">Could be involved in insertion of integral membrane proteins into the membrane.</text>
</comment>